<evidence type="ECO:0000313" key="2">
    <source>
        <dbReference type="EMBL" id="KAG2422172.1"/>
    </source>
</evidence>
<dbReference type="EMBL" id="JAEHOD010000137">
    <property type="protein sequence ID" value="KAG2423746.1"/>
    <property type="molecule type" value="Genomic_DNA"/>
</dbReference>
<feature type="compositionally biased region" description="Gly residues" evidence="1">
    <location>
        <begin position="74"/>
        <end position="87"/>
    </location>
</feature>
<name>A0A835VSG0_9CHLO</name>
<evidence type="ECO:0000313" key="4">
    <source>
        <dbReference type="Proteomes" id="UP000613740"/>
    </source>
</evidence>
<evidence type="ECO:0000256" key="1">
    <source>
        <dbReference type="SAM" id="MobiDB-lite"/>
    </source>
</evidence>
<dbReference type="Proteomes" id="UP000613740">
    <property type="component" value="Unassembled WGS sequence"/>
</dbReference>
<proteinExistence type="predicted"/>
<feature type="compositionally biased region" description="Low complexity" evidence="1">
    <location>
        <begin position="9"/>
        <end position="20"/>
    </location>
</feature>
<accession>A0A835VSG0</accession>
<gene>
    <name evidence="3" type="ORF">HYH02_015281</name>
    <name evidence="2" type="ORF">HYH02_015490</name>
</gene>
<feature type="compositionally biased region" description="Low complexity" evidence="1">
    <location>
        <begin position="60"/>
        <end position="73"/>
    </location>
</feature>
<protein>
    <submittedName>
        <fullName evidence="3">Uncharacterized protein</fullName>
    </submittedName>
</protein>
<dbReference type="AlphaFoldDB" id="A0A835VSG0"/>
<organism evidence="3 4">
    <name type="scientific">Chlamydomonas schloesseri</name>
    <dbReference type="NCBI Taxonomy" id="2026947"/>
    <lineage>
        <taxon>Eukaryota</taxon>
        <taxon>Viridiplantae</taxon>
        <taxon>Chlorophyta</taxon>
        <taxon>core chlorophytes</taxon>
        <taxon>Chlorophyceae</taxon>
        <taxon>CS clade</taxon>
        <taxon>Chlamydomonadales</taxon>
        <taxon>Chlamydomonadaceae</taxon>
        <taxon>Chlamydomonas</taxon>
    </lineage>
</organism>
<keyword evidence="4" id="KW-1185">Reference proteome</keyword>
<sequence length="356" mass="36429">MLLQRAPVAGGPQAHTQPQQQLPPPAASPLGAWRPGTASGDGAHGSPASSSGFAALGTKPGAPAPVASVSVAQGGSGARGGGGGGGVDVIWRDKDPRVLLKELTDAVMLYGGVRVLELNEPKFIKRLQWPQVLECLLLSGSPPARVLISQLSSVREGERPLVAAALQLLRSARHTAAADTADAALGGIGGDSMIGVLGGAGGGGGVDIVTDMDEELEERVMRFHEERDMAELGRALGNTLHHWLAGTTPVPEGPRQLVLDLQRLGLMCAQLSELLEAAGLPHPTARSVKHPYDCAAVVTLLDVSGNALTDRIAADLLLLALTSRTVRRIRAVGVQMSAAACALLAVVPGAGPGQCG</sequence>
<comment type="caution">
    <text evidence="3">The sequence shown here is derived from an EMBL/GenBank/DDBJ whole genome shotgun (WGS) entry which is preliminary data.</text>
</comment>
<reference evidence="3" key="1">
    <citation type="journal article" date="2020" name="bioRxiv">
        <title>Comparative genomics of Chlamydomonas.</title>
        <authorList>
            <person name="Craig R.J."/>
            <person name="Hasan A.R."/>
            <person name="Ness R.W."/>
            <person name="Keightley P.D."/>
        </authorList>
    </citation>
    <scope>NUCLEOTIDE SEQUENCE</scope>
    <source>
        <strain evidence="3">CCAP 11/173</strain>
    </source>
</reference>
<dbReference type="EMBL" id="JAEHOD010000280">
    <property type="protein sequence ID" value="KAG2422172.1"/>
    <property type="molecule type" value="Genomic_DNA"/>
</dbReference>
<feature type="region of interest" description="Disordered" evidence="1">
    <location>
        <begin position="1"/>
        <end position="87"/>
    </location>
</feature>
<evidence type="ECO:0000313" key="3">
    <source>
        <dbReference type="EMBL" id="KAG2423746.1"/>
    </source>
</evidence>